<evidence type="ECO:0000313" key="3">
    <source>
        <dbReference type="EMBL" id="VDM77382.1"/>
    </source>
</evidence>
<dbReference type="Proteomes" id="UP000270094">
    <property type="component" value="Unassembled WGS sequence"/>
</dbReference>
<reference evidence="3 4" key="1">
    <citation type="submission" date="2018-11" db="EMBL/GenBank/DDBJ databases">
        <authorList>
            <consortium name="Pathogen Informatics"/>
        </authorList>
    </citation>
    <scope>NUCLEOTIDE SEQUENCE [LARGE SCALE GENOMIC DNA]</scope>
</reference>
<evidence type="ECO:0000256" key="1">
    <source>
        <dbReference type="ARBA" id="ARBA00005350"/>
    </source>
</evidence>
<dbReference type="EMBL" id="UYYB01099073">
    <property type="protein sequence ID" value="VDM77382.1"/>
    <property type="molecule type" value="Genomic_DNA"/>
</dbReference>
<dbReference type="PANTHER" id="PTHR23248:SF9">
    <property type="entry name" value="PHOSPHOLIPID SCRAMBLASE"/>
    <property type="match status" value="1"/>
</dbReference>
<keyword evidence="2" id="KW-0449">Lipoprotein</keyword>
<dbReference type="GO" id="GO:0017128">
    <property type="term" value="F:phospholipid scramblase activity"/>
    <property type="evidence" value="ECO:0007669"/>
    <property type="project" value="InterPro"/>
</dbReference>
<comment type="similarity">
    <text evidence="1 2">Belongs to the phospholipid scramblase family.</text>
</comment>
<evidence type="ECO:0000256" key="2">
    <source>
        <dbReference type="RuleBase" id="RU363116"/>
    </source>
</evidence>
<gene>
    <name evidence="3" type="ORF">SVUK_LOCUS12380</name>
</gene>
<name>A0A3P7LDI0_STRVU</name>
<dbReference type="OrthoDB" id="5872820at2759"/>
<comment type="cofactor">
    <cofactor evidence="2">
        <name>Ca(2+)</name>
        <dbReference type="ChEBI" id="CHEBI:29108"/>
    </cofactor>
</comment>
<proteinExistence type="inferred from homology"/>
<dbReference type="AlphaFoldDB" id="A0A3P7LDI0"/>
<dbReference type="Pfam" id="PF03803">
    <property type="entry name" value="Scramblase"/>
    <property type="match status" value="1"/>
</dbReference>
<evidence type="ECO:0000313" key="4">
    <source>
        <dbReference type="Proteomes" id="UP000270094"/>
    </source>
</evidence>
<dbReference type="GO" id="GO:0005886">
    <property type="term" value="C:plasma membrane"/>
    <property type="evidence" value="ECO:0007669"/>
    <property type="project" value="TreeGrafter"/>
</dbReference>
<organism evidence="3 4">
    <name type="scientific">Strongylus vulgaris</name>
    <name type="common">Blood worm</name>
    <dbReference type="NCBI Taxonomy" id="40348"/>
    <lineage>
        <taxon>Eukaryota</taxon>
        <taxon>Metazoa</taxon>
        <taxon>Ecdysozoa</taxon>
        <taxon>Nematoda</taxon>
        <taxon>Chromadorea</taxon>
        <taxon>Rhabditida</taxon>
        <taxon>Rhabditina</taxon>
        <taxon>Rhabditomorpha</taxon>
        <taxon>Strongyloidea</taxon>
        <taxon>Strongylidae</taxon>
        <taxon>Strongylus</taxon>
    </lineage>
</organism>
<accession>A0A3P7LDI0</accession>
<dbReference type="PANTHER" id="PTHR23248">
    <property type="entry name" value="PHOSPHOLIPID SCRAMBLASE-RELATED"/>
    <property type="match status" value="1"/>
</dbReference>
<keyword evidence="2" id="KW-0564">Palmitate</keyword>
<sequence>MPACPSETCLRGLVIVTFDAKNEAEGWPGETLYVSRIWENTTAMTLPLGLNPQDGIKEANDKSLKSEKKDKIGIDEKGFEASDKSLKCEQAVNKSDKKRTDTGVAKPMKMLETLDSLIVKERTEVLEVITGIDMNIQFDIYSSTGALRTEVLEVITGIDMNIQFDIYSSTGALLFHAYEKSSCVTRFFLRSRRAFTMHIVDAGGKAGYVRQTCGGSLKFDVYDGLDRLKIAGPSYCGFDCCTCCFPEKKFKISRLAADQEKHLNPYTFPLV</sequence>
<protein>
    <recommendedName>
        <fullName evidence="2">Phospholipid scramblase</fullName>
    </recommendedName>
</protein>
<keyword evidence="2" id="KW-0106">Calcium</keyword>
<keyword evidence="4" id="KW-1185">Reference proteome</keyword>
<comment type="function">
    <text evidence="2">May mediate accelerated ATP-independent bidirectional transbilayer migration of phospholipids upon binding calcium ions that results in a loss of phospholipid asymmetry in the plasma membrane.</text>
</comment>
<dbReference type="InterPro" id="IPR005552">
    <property type="entry name" value="Scramblase"/>
</dbReference>